<dbReference type="EMBL" id="BMIO01000007">
    <property type="protein sequence ID" value="GGD49268.1"/>
    <property type="molecule type" value="Genomic_DNA"/>
</dbReference>
<feature type="domain" description="Sodium/calcium exchanger membrane region" evidence="6">
    <location>
        <begin position="196"/>
        <end position="332"/>
    </location>
</feature>
<feature type="transmembrane region" description="Helical" evidence="5">
    <location>
        <begin position="6"/>
        <end position="25"/>
    </location>
</feature>
<dbReference type="GO" id="GO:0006874">
    <property type="term" value="P:intracellular calcium ion homeostasis"/>
    <property type="evidence" value="ECO:0007669"/>
    <property type="project" value="TreeGrafter"/>
</dbReference>
<dbReference type="Gene3D" id="1.20.1420.30">
    <property type="entry name" value="NCX, central ion-binding region"/>
    <property type="match status" value="1"/>
</dbReference>
<dbReference type="RefSeq" id="WP_066763985.1">
    <property type="nucleotide sequence ID" value="NZ_BMIO01000007.1"/>
</dbReference>
<feature type="transmembrane region" description="Helical" evidence="5">
    <location>
        <begin position="32"/>
        <end position="52"/>
    </location>
</feature>
<evidence type="ECO:0000256" key="3">
    <source>
        <dbReference type="ARBA" id="ARBA00022989"/>
    </source>
</evidence>
<protein>
    <recommendedName>
        <fullName evidence="6">Sodium/calcium exchanger membrane region domain-containing protein</fullName>
    </recommendedName>
</protein>
<reference evidence="7 8" key="1">
    <citation type="journal article" date="2014" name="Int. J. Syst. Evol. Microbiol.">
        <title>Complete genome sequence of Corynebacterium casei LMG S-19264T (=DSM 44701T), isolated from a smear-ripened cheese.</title>
        <authorList>
            <consortium name="US DOE Joint Genome Institute (JGI-PGF)"/>
            <person name="Walter F."/>
            <person name="Albersmeier A."/>
            <person name="Kalinowski J."/>
            <person name="Ruckert C."/>
        </authorList>
    </citation>
    <scope>NUCLEOTIDE SEQUENCE [LARGE SCALE GENOMIC DNA]</scope>
    <source>
        <strain evidence="7 8">CGMCC 1.15358</strain>
    </source>
</reference>
<comment type="subcellular location">
    <subcellularLocation>
        <location evidence="1">Membrane</location>
        <topology evidence="1">Multi-pass membrane protein</topology>
    </subcellularLocation>
</comment>
<feature type="transmembrane region" description="Helical" evidence="5">
    <location>
        <begin position="216"/>
        <end position="240"/>
    </location>
</feature>
<feature type="transmembrane region" description="Helical" evidence="5">
    <location>
        <begin position="187"/>
        <end position="210"/>
    </location>
</feature>
<evidence type="ECO:0000259" key="6">
    <source>
        <dbReference type="Pfam" id="PF01699"/>
    </source>
</evidence>
<keyword evidence="8" id="KW-1185">Reference proteome</keyword>
<accession>A0A916YKY8</accession>
<dbReference type="OrthoDB" id="153124at2"/>
<dbReference type="GO" id="GO:0008273">
    <property type="term" value="F:calcium, potassium:sodium antiporter activity"/>
    <property type="evidence" value="ECO:0007669"/>
    <property type="project" value="TreeGrafter"/>
</dbReference>
<gene>
    <name evidence="7" type="ORF">GCM10010989_24400</name>
</gene>
<name>A0A916YKY8_9SPHN</name>
<dbReference type="PANTHER" id="PTHR10846:SF8">
    <property type="entry name" value="INNER MEMBRANE PROTEIN YRBG"/>
    <property type="match status" value="1"/>
</dbReference>
<comment type="caution">
    <text evidence="7">The sequence shown here is derived from an EMBL/GenBank/DDBJ whole genome shotgun (WGS) entry which is preliminary data.</text>
</comment>
<feature type="transmembrane region" description="Helical" evidence="5">
    <location>
        <begin position="72"/>
        <end position="91"/>
    </location>
</feature>
<feature type="domain" description="Sodium/calcium exchanger membrane region" evidence="6">
    <location>
        <begin position="8"/>
        <end position="153"/>
    </location>
</feature>
<proteinExistence type="predicted"/>
<feature type="transmembrane region" description="Helical" evidence="5">
    <location>
        <begin position="247"/>
        <end position="265"/>
    </location>
</feature>
<feature type="transmembrane region" description="Helical" evidence="5">
    <location>
        <begin position="112"/>
        <end position="134"/>
    </location>
</feature>
<dbReference type="GO" id="GO:0005262">
    <property type="term" value="F:calcium channel activity"/>
    <property type="evidence" value="ECO:0007669"/>
    <property type="project" value="TreeGrafter"/>
</dbReference>
<evidence type="ECO:0000256" key="2">
    <source>
        <dbReference type="ARBA" id="ARBA00022692"/>
    </source>
</evidence>
<feature type="transmembrane region" description="Helical" evidence="5">
    <location>
        <begin position="140"/>
        <end position="159"/>
    </location>
</feature>
<feature type="transmembrane region" description="Helical" evidence="5">
    <location>
        <begin position="315"/>
        <end position="334"/>
    </location>
</feature>
<keyword evidence="4 5" id="KW-0472">Membrane</keyword>
<dbReference type="Pfam" id="PF01699">
    <property type="entry name" value="Na_Ca_ex"/>
    <property type="match status" value="2"/>
</dbReference>
<evidence type="ECO:0000256" key="5">
    <source>
        <dbReference type="SAM" id="Phobius"/>
    </source>
</evidence>
<dbReference type="GO" id="GO:0005886">
    <property type="term" value="C:plasma membrane"/>
    <property type="evidence" value="ECO:0007669"/>
    <property type="project" value="TreeGrafter"/>
</dbReference>
<dbReference type="InterPro" id="IPR004481">
    <property type="entry name" value="K/Na/Ca-exchanger"/>
</dbReference>
<keyword evidence="3 5" id="KW-1133">Transmembrane helix</keyword>
<dbReference type="Proteomes" id="UP000598997">
    <property type="component" value="Unassembled WGS sequence"/>
</dbReference>
<evidence type="ECO:0000256" key="1">
    <source>
        <dbReference type="ARBA" id="ARBA00004141"/>
    </source>
</evidence>
<dbReference type="InterPro" id="IPR004837">
    <property type="entry name" value="NaCa_Exmemb"/>
</dbReference>
<dbReference type="InterPro" id="IPR044880">
    <property type="entry name" value="NCX_ion-bd_dom_sf"/>
</dbReference>
<evidence type="ECO:0000256" key="4">
    <source>
        <dbReference type="ARBA" id="ARBA00023136"/>
    </source>
</evidence>
<evidence type="ECO:0000313" key="7">
    <source>
        <dbReference type="EMBL" id="GGD49268.1"/>
    </source>
</evidence>
<organism evidence="7 8">
    <name type="scientific">Croceicoccus pelagius</name>
    <dbReference type="NCBI Taxonomy" id="1703341"/>
    <lineage>
        <taxon>Bacteria</taxon>
        <taxon>Pseudomonadati</taxon>
        <taxon>Pseudomonadota</taxon>
        <taxon>Alphaproteobacteria</taxon>
        <taxon>Sphingomonadales</taxon>
        <taxon>Erythrobacteraceae</taxon>
        <taxon>Croceicoccus</taxon>
    </lineage>
</organism>
<dbReference type="PANTHER" id="PTHR10846">
    <property type="entry name" value="SODIUM/POTASSIUM/CALCIUM EXCHANGER"/>
    <property type="match status" value="1"/>
</dbReference>
<keyword evidence="2 5" id="KW-0812">Transmembrane</keyword>
<evidence type="ECO:0000313" key="8">
    <source>
        <dbReference type="Proteomes" id="UP000598997"/>
    </source>
</evidence>
<sequence>MIEFAIPWLQFAVCALLIGFAGHRLTRYADIISIRTGLPSSWIGLVLLSAATSLPELSTGISAVTLFDTPDIAMGDALGSCILNLAMLVALDALNRGESIYCRINQSHVLTAGFGIILIGIVGLTILTSGTIIGQALYHVSAYTPLVILIYFVAVRAAYTHERRISITVPVAQDADPLNLRQAIVRYAAAAAVVALVGSLLPSVGLQVVLLTGWEASFVGTLFVAMATSLPEFVVVISAVRRNAEDMAIAALLGSNLFDILIIALDDLAYTKGNIFAAVSPAHAASAFAAVIMNGIFVVALLYRPRNRLFGSIGWVSLSLVSIYFFSAYFLYLYEL</sequence>
<feature type="transmembrane region" description="Helical" evidence="5">
    <location>
        <begin position="285"/>
        <end position="303"/>
    </location>
</feature>
<dbReference type="AlphaFoldDB" id="A0A916YKY8"/>